<name>A0A6H5IJQ9_9HYME</name>
<proteinExistence type="predicted"/>
<dbReference type="Pfam" id="PF15868">
    <property type="entry name" value="MBF2"/>
    <property type="match status" value="2"/>
</dbReference>
<dbReference type="PANTHER" id="PTHR37685:SF1">
    <property type="entry name" value="GEO11136P1-RELATED"/>
    <property type="match status" value="1"/>
</dbReference>
<sequence>MEITQIKVLDRYNTGKNAQVRLVSGGVKYNHSTLNFESIIGKGINYNIEVYGKALPKPTSISHNLIVGERTEGDVLAISENVDHPAIFGGSLNFSRPFKVGERYVITKIEALDSKTDGTGGYARVQSGGLKQNSVELRFKSKRGQDVYFTVRIYAKHQPTPTTVPLPVTLPREFQIGTRQTVPIVSTAAGVTPLFSAKRYSKQERNKVEVPFPRAISIYNSFMGGNDVHDGHCNYLLPTIRSKKWTIIFTQQTTAEKNHDYYDYYVEKNSMTKLLRPQGSGLVKNCIQNHASLYSSRGGICRCYRFNIPSYSAKTCRKLPPLLVPYNTNSSPKQRNTLNISRLINLEKLKVSRISTYMYLCCSSSYSIQSMHPSNLKFRLEYNLTMLYRSVCHGSSGAQSLNFIFDILFCFPRSDKKLQQFNENYSSIVANETGWQKTIEKFFYIIQLSGELTIHVPAVRIDRYNQRQKTAIQRSLCRAQESSDITIWRVDYPRSG</sequence>
<dbReference type="AlphaFoldDB" id="A0A6H5IJQ9"/>
<dbReference type="OrthoDB" id="7699665at2759"/>
<dbReference type="EMBL" id="CADCXV010000848">
    <property type="protein sequence ID" value="CAB0037308.1"/>
    <property type="molecule type" value="Genomic_DNA"/>
</dbReference>
<dbReference type="InterPro" id="IPR031734">
    <property type="entry name" value="MBF2"/>
</dbReference>
<dbReference type="PANTHER" id="PTHR37685">
    <property type="entry name" value="GEO11136P1-RELATED"/>
    <property type="match status" value="1"/>
</dbReference>
<evidence type="ECO:0000313" key="1">
    <source>
        <dbReference type="EMBL" id="CAB0037308.1"/>
    </source>
</evidence>
<protein>
    <submittedName>
        <fullName evidence="1">Uncharacterized protein</fullName>
    </submittedName>
</protein>
<keyword evidence="2" id="KW-1185">Reference proteome</keyword>
<accession>A0A6H5IJQ9</accession>
<reference evidence="1 2" key="1">
    <citation type="submission" date="2020-02" db="EMBL/GenBank/DDBJ databases">
        <authorList>
            <person name="Ferguson B K."/>
        </authorList>
    </citation>
    <scope>NUCLEOTIDE SEQUENCE [LARGE SCALE GENOMIC DNA]</scope>
</reference>
<gene>
    <name evidence="1" type="ORF">TBRA_LOCUS9142</name>
</gene>
<organism evidence="1 2">
    <name type="scientific">Trichogramma brassicae</name>
    <dbReference type="NCBI Taxonomy" id="86971"/>
    <lineage>
        <taxon>Eukaryota</taxon>
        <taxon>Metazoa</taxon>
        <taxon>Ecdysozoa</taxon>
        <taxon>Arthropoda</taxon>
        <taxon>Hexapoda</taxon>
        <taxon>Insecta</taxon>
        <taxon>Pterygota</taxon>
        <taxon>Neoptera</taxon>
        <taxon>Endopterygota</taxon>
        <taxon>Hymenoptera</taxon>
        <taxon>Apocrita</taxon>
        <taxon>Proctotrupomorpha</taxon>
        <taxon>Chalcidoidea</taxon>
        <taxon>Trichogrammatidae</taxon>
        <taxon>Trichogramma</taxon>
    </lineage>
</organism>
<feature type="non-terminal residue" evidence="1">
    <location>
        <position position="496"/>
    </location>
</feature>
<dbReference type="Proteomes" id="UP000479190">
    <property type="component" value="Unassembled WGS sequence"/>
</dbReference>
<evidence type="ECO:0000313" key="2">
    <source>
        <dbReference type="Proteomes" id="UP000479190"/>
    </source>
</evidence>